<sequence length="119" mass="13719">MQQDMKRAIESAAESSCGGAEPYALQVVDDSMEPEFRRRCIILVDPTGVARDGSYVIALIENGYIFRQLVLENEQYYLQPLNEEYMHEKRPIELKAIQGVVVQQSGPHGRRKDRKRYDD</sequence>
<protein>
    <submittedName>
        <fullName evidence="2">Peptidase S24-like protein</fullName>
    </submittedName>
</protein>
<evidence type="ECO:0000313" key="2">
    <source>
        <dbReference type="EMBL" id="TDY02726.1"/>
    </source>
</evidence>
<dbReference type="SUPFAM" id="SSF51306">
    <property type="entry name" value="LexA/Signal peptidase"/>
    <property type="match status" value="1"/>
</dbReference>
<feature type="domain" description="Peptidase S24/S26A/S26B/S26C" evidence="1">
    <location>
        <begin position="18"/>
        <end position="102"/>
    </location>
</feature>
<dbReference type="AlphaFoldDB" id="A0A4R8IP90"/>
<comment type="caution">
    <text evidence="2">The sequence shown here is derived from an EMBL/GenBank/DDBJ whole genome shotgun (WGS) entry which is preliminary data.</text>
</comment>
<accession>A0A4R8IP90</accession>
<dbReference type="Pfam" id="PF00717">
    <property type="entry name" value="Peptidase_S24"/>
    <property type="match status" value="1"/>
</dbReference>
<name>A0A4R8IP90_9GAMM</name>
<dbReference type="InterPro" id="IPR015927">
    <property type="entry name" value="Peptidase_S24_S26A/B/C"/>
</dbReference>
<proteinExistence type="predicted"/>
<dbReference type="EMBL" id="SOQX01000002">
    <property type="protein sequence ID" value="TDY02726.1"/>
    <property type="molecule type" value="Genomic_DNA"/>
</dbReference>
<gene>
    <name evidence="2" type="ORF">EDC23_1107</name>
</gene>
<dbReference type="CDD" id="cd06529">
    <property type="entry name" value="S24_LexA-like"/>
    <property type="match status" value="1"/>
</dbReference>
<evidence type="ECO:0000313" key="3">
    <source>
        <dbReference type="Proteomes" id="UP000294914"/>
    </source>
</evidence>
<dbReference type="RefSeq" id="WP_134081939.1">
    <property type="nucleotide sequence ID" value="NZ_SOQX01000002.1"/>
</dbReference>
<evidence type="ECO:0000259" key="1">
    <source>
        <dbReference type="Pfam" id="PF00717"/>
    </source>
</evidence>
<dbReference type="Proteomes" id="UP000294914">
    <property type="component" value="Unassembled WGS sequence"/>
</dbReference>
<keyword evidence="3" id="KW-1185">Reference proteome</keyword>
<reference evidence="2 3" key="1">
    <citation type="submission" date="2019-03" db="EMBL/GenBank/DDBJ databases">
        <title>Genomic Encyclopedia of Type Strains, Phase IV (KMG-IV): sequencing the most valuable type-strain genomes for metagenomic binning, comparative biology and taxonomic classification.</title>
        <authorList>
            <person name="Goeker M."/>
        </authorList>
    </citation>
    <scope>NUCLEOTIDE SEQUENCE [LARGE SCALE GENOMIC DNA]</scope>
    <source>
        <strain evidence="2 3">DSM 16326</strain>
    </source>
</reference>
<dbReference type="InterPro" id="IPR036286">
    <property type="entry name" value="LexA/Signal_pep-like_sf"/>
</dbReference>
<dbReference type="Gene3D" id="2.10.109.10">
    <property type="entry name" value="Umud Fragment, subunit A"/>
    <property type="match status" value="1"/>
</dbReference>
<dbReference type="OrthoDB" id="9791537at2"/>
<organism evidence="2 3">
    <name type="scientific">Thiohalophilus thiocyanatoxydans</name>
    <dbReference type="NCBI Taxonomy" id="381308"/>
    <lineage>
        <taxon>Bacteria</taxon>
        <taxon>Pseudomonadati</taxon>
        <taxon>Pseudomonadota</taxon>
        <taxon>Gammaproteobacteria</taxon>
        <taxon>Thiohalomonadales</taxon>
        <taxon>Thiohalophilaceae</taxon>
        <taxon>Thiohalophilus</taxon>
    </lineage>
</organism>
<dbReference type="InterPro" id="IPR039418">
    <property type="entry name" value="LexA-like"/>
</dbReference>